<evidence type="ECO:0000259" key="9">
    <source>
        <dbReference type="Pfam" id="PF02706"/>
    </source>
</evidence>
<dbReference type="InterPro" id="IPR050445">
    <property type="entry name" value="Bact_polysacc_biosynth/exp"/>
</dbReference>
<feature type="domain" description="Polysaccharide chain length determinant N-terminal" evidence="9">
    <location>
        <begin position="9"/>
        <end position="99"/>
    </location>
</feature>
<evidence type="ECO:0000256" key="6">
    <source>
        <dbReference type="ARBA" id="ARBA00023136"/>
    </source>
</evidence>
<evidence type="ECO:0000313" key="10">
    <source>
        <dbReference type="EMBL" id="SHJ13395.1"/>
    </source>
</evidence>
<evidence type="ECO:0000256" key="1">
    <source>
        <dbReference type="ARBA" id="ARBA00004651"/>
    </source>
</evidence>
<dbReference type="Proteomes" id="UP000184342">
    <property type="component" value="Unassembled WGS sequence"/>
</dbReference>
<feature type="transmembrane region" description="Helical" evidence="8">
    <location>
        <begin position="181"/>
        <end position="201"/>
    </location>
</feature>
<evidence type="ECO:0000256" key="5">
    <source>
        <dbReference type="ARBA" id="ARBA00022989"/>
    </source>
</evidence>
<proteinExistence type="inferred from homology"/>
<keyword evidence="5 8" id="KW-1133">Transmembrane helix</keyword>
<dbReference type="PANTHER" id="PTHR32309:SF13">
    <property type="entry name" value="FERRIC ENTEROBACTIN TRANSPORT PROTEIN FEPE"/>
    <property type="match status" value="1"/>
</dbReference>
<dbReference type="GO" id="GO:0004713">
    <property type="term" value="F:protein tyrosine kinase activity"/>
    <property type="evidence" value="ECO:0007669"/>
    <property type="project" value="TreeGrafter"/>
</dbReference>
<evidence type="ECO:0000256" key="2">
    <source>
        <dbReference type="ARBA" id="ARBA00006683"/>
    </source>
</evidence>
<evidence type="ECO:0000256" key="8">
    <source>
        <dbReference type="SAM" id="Phobius"/>
    </source>
</evidence>
<protein>
    <submittedName>
        <fullName evidence="10">Capsular polysaccharide biosynthesis protein</fullName>
    </submittedName>
</protein>
<name>A0A1M6GTX0_9FIRM</name>
<keyword evidence="4 8" id="KW-0812">Transmembrane</keyword>
<dbReference type="RefSeq" id="WP_073993636.1">
    <property type="nucleotide sequence ID" value="NZ_FQYT01000013.1"/>
</dbReference>
<gene>
    <name evidence="10" type="ORF">SAMN02745691_01389</name>
</gene>
<comment type="subcellular location">
    <subcellularLocation>
        <location evidence="1">Cell membrane</location>
        <topology evidence="1">Multi-pass membrane protein</topology>
    </subcellularLocation>
</comment>
<organism evidence="10 11">
    <name type="scientific">Parasporobacterium paucivorans DSM 15970</name>
    <dbReference type="NCBI Taxonomy" id="1122934"/>
    <lineage>
        <taxon>Bacteria</taxon>
        <taxon>Bacillati</taxon>
        <taxon>Bacillota</taxon>
        <taxon>Clostridia</taxon>
        <taxon>Lachnospirales</taxon>
        <taxon>Lachnospiraceae</taxon>
        <taxon>Parasporobacterium</taxon>
    </lineage>
</organism>
<evidence type="ECO:0000256" key="7">
    <source>
        <dbReference type="SAM" id="MobiDB-lite"/>
    </source>
</evidence>
<keyword evidence="11" id="KW-1185">Reference proteome</keyword>
<dbReference type="AlphaFoldDB" id="A0A1M6GTX0"/>
<feature type="region of interest" description="Disordered" evidence="7">
    <location>
        <begin position="231"/>
        <end position="250"/>
    </location>
</feature>
<reference evidence="10 11" key="1">
    <citation type="submission" date="2016-11" db="EMBL/GenBank/DDBJ databases">
        <authorList>
            <person name="Jaros S."/>
            <person name="Januszkiewicz K."/>
            <person name="Wedrychowicz H."/>
        </authorList>
    </citation>
    <scope>NUCLEOTIDE SEQUENCE [LARGE SCALE GENOMIC DNA]</scope>
    <source>
        <strain evidence="10 11">DSM 15970</strain>
    </source>
</reference>
<sequence>MKHSNKETEIDMREILRILRDRLWIILLAGIVFMIGTYSFSRFVLTPVYESTTKIYIINVEGTGTSITYSDLQTGSQLTQDYMQLIVSRPVTEQVIKDLDLNMSYGELASLITVNNPANTRILDITVKYTDPIMAKEIADAVRGAAADQILKIMNIDQVNVVEEANVPTSASKPNILKNTVIGAFLGILIACLIVFTGYFLDDTIKTGDDVEKYLGISVLSAIPAQRSMVESGKKSKARAKAEQAENAAE</sequence>
<dbReference type="EMBL" id="FQYT01000013">
    <property type="protein sequence ID" value="SHJ13395.1"/>
    <property type="molecule type" value="Genomic_DNA"/>
</dbReference>
<evidence type="ECO:0000313" key="11">
    <source>
        <dbReference type="Proteomes" id="UP000184342"/>
    </source>
</evidence>
<dbReference type="STRING" id="1122934.SAMN02745691_01389"/>
<comment type="similarity">
    <text evidence="2">Belongs to the CpsC/CapA family.</text>
</comment>
<dbReference type="InterPro" id="IPR003856">
    <property type="entry name" value="LPS_length_determ_N"/>
</dbReference>
<evidence type="ECO:0000256" key="3">
    <source>
        <dbReference type="ARBA" id="ARBA00022475"/>
    </source>
</evidence>
<dbReference type="PANTHER" id="PTHR32309">
    <property type="entry name" value="TYROSINE-PROTEIN KINASE"/>
    <property type="match status" value="1"/>
</dbReference>
<dbReference type="GO" id="GO:0005886">
    <property type="term" value="C:plasma membrane"/>
    <property type="evidence" value="ECO:0007669"/>
    <property type="project" value="UniProtKB-SubCell"/>
</dbReference>
<evidence type="ECO:0000256" key="4">
    <source>
        <dbReference type="ARBA" id="ARBA00022692"/>
    </source>
</evidence>
<feature type="transmembrane region" description="Helical" evidence="8">
    <location>
        <begin position="21"/>
        <end position="40"/>
    </location>
</feature>
<keyword evidence="6 8" id="KW-0472">Membrane</keyword>
<accession>A0A1M6GTX0</accession>
<keyword evidence="3" id="KW-1003">Cell membrane</keyword>
<dbReference type="Pfam" id="PF02706">
    <property type="entry name" value="Wzz"/>
    <property type="match status" value="1"/>
</dbReference>